<sequence length="191" mass="22692">MDRRQFLKLSSLGIGSIFLNSLLITCNSEDISLINLQEDTRLQLIQYIENSNRGYYENHRNIYRQQRIILLITEYKLTEDPKHIVDYLAYFNVLGLIKCNFDIYRYQNTITDCRETHKNMYTLSTAIPGQKIYFVHFPHERQIIYPIKFSKQTANKELILGPAYALPCVMTKNAFEMLLQNQESRDYFKLQ</sequence>
<protein>
    <submittedName>
        <fullName evidence="1">Uncharacterized protein</fullName>
    </submittedName>
</protein>
<keyword evidence="2" id="KW-1185">Reference proteome</keyword>
<evidence type="ECO:0000313" key="1">
    <source>
        <dbReference type="EMBL" id="EHP47699.1"/>
    </source>
</evidence>
<reference evidence="1 2" key="1">
    <citation type="submission" date="2012-01" db="EMBL/GenBank/DDBJ databases">
        <title>The Genome Sequence of Odoribacter laneus YIT 12061.</title>
        <authorList>
            <consortium name="The Broad Institute Genome Sequencing Platform"/>
            <person name="Earl A."/>
            <person name="Ward D."/>
            <person name="Feldgarden M."/>
            <person name="Gevers D."/>
            <person name="Morotomi M."/>
            <person name="Young S.K."/>
            <person name="Zeng Q."/>
            <person name="Gargeya S."/>
            <person name="Fitzgerald M."/>
            <person name="Haas B."/>
            <person name="Abouelleil A."/>
            <person name="Alvarado L."/>
            <person name="Arachchi H.M."/>
            <person name="Berlin A."/>
            <person name="Chapman S.B."/>
            <person name="Gearin G."/>
            <person name="Goldberg J."/>
            <person name="Griggs A."/>
            <person name="Gujja S."/>
            <person name="Hansen M."/>
            <person name="Heiman D."/>
            <person name="Howarth C."/>
            <person name="Larimer J."/>
            <person name="Lui A."/>
            <person name="MacDonald P.J.P."/>
            <person name="McCowen C."/>
            <person name="Montmayeur A."/>
            <person name="Murphy C."/>
            <person name="Neiman D."/>
            <person name="Pearson M."/>
            <person name="Priest M."/>
            <person name="Roberts A."/>
            <person name="Saif S."/>
            <person name="Shea T."/>
            <person name="Sisk P."/>
            <person name="Stolte C."/>
            <person name="Sykes S."/>
            <person name="Wortman J."/>
            <person name="Nusbaum C."/>
            <person name="Birren B."/>
        </authorList>
    </citation>
    <scope>NUCLEOTIDE SEQUENCE [LARGE SCALE GENOMIC DNA]</scope>
    <source>
        <strain evidence="1 2">YIT 12061</strain>
    </source>
</reference>
<dbReference type="Proteomes" id="UP000004892">
    <property type="component" value="Unassembled WGS sequence"/>
</dbReference>
<organism evidence="1 2">
    <name type="scientific">Odoribacter laneus YIT 12061</name>
    <dbReference type="NCBI Taxonomy" id="742817"/>
    <lineage>
        <taxon>Bacteria</taxon>
        <taxon>Pseudomonadati</taxon>
        <taxon>Bacteroidota</taxon>
        <taxon>Bacteroidia</taxon>
        <taxon>Bacteroidales</taxon>
        <taxon>Odoribacteraceae</taxon>
        <taxon>Odoribacter</taxon>
    </lineage>
</organism>
<dbReference type="STRING" id="742817.HMPREF9449_01552"/>
<gene>
    <name evidence="1" type="ORF">HMPREF9449_01552</name>
</gene>
<dbReference type="PATRIC" id="fig|742817.3.peg.1652"/>
<evidence type="ECO:0000313" key="2">
    <source>
        <dbReference type="Proteomes" id="UP000004892"/>
    </source>
</evidence>
<dbReference type="EMBL" id="ADMC01000022">
    <property type="protein sequence ID" value="EHP47699.1"/>
    <property type="molecule type" value="Genomic_DNA"/>
</dbReference>
<proteinExistence type="predicted"/>
<accession>H1DH16</accession>
<dbReference type="AlphaFoldDB" id="H1DH16"/>
<comment type="caution">
    <text evidence="1">The sequence shown here is derived from an EMBL/GenBank/DDBJ whole genome shotgun (WGS) entry which is preliminary data.</text>
</comment>
<dbReference type="GeneID" id="98069123"/>
<dbReference type="RefSeq" id="WP_009136700.1">
    <property type="nucleotide sequence ID" value="NZ_JH594596.1"/>
</dbReference>
<dbReference type="HOGENOM" id="CLU_1420189_0_0_10"/>
<name>H1DH16_9BACT</name>